<gene>
    <name evidence="2" type="ORF">BKK80_33375</name>
</gene>
<evidence type="ECO:0008006" key="4">
    <source>
        <dbReference type="Google" id="ProtNLM"/>
    </source>
</evidence>
<evidence type="ECO:0000256" key="1">
    <source>
        <dbReference type="SAM" id="MobiDB-lite"/>
    </source>
</evidence>
<dbReference type="Proteomes" id="UP000177515">
    <property type="component" value="Chromosome 2"/>
</dbReference>
<dbReference type="Gene3D" id="3.10.450.50">
    <property type="match status" value="1"/>
</dbReference>
<name>A0ABM6FFA7_9BURK</name>
<reference evidence="2 3" key="1">
    <citation type="submission" date="2016-10" db="EMBL/GenBank/DDBJ databases">
        <title>Complete genome sequences of three Cupriavidus strains isolated from various Malaysian environments.</title>
        <authorList>
            <person name="Abdullah A.A.-A."/>
            <person name="Shafie N.A.H."/>
            <person name="Lau N.S."/>
        </authorList>
    </citation>
    <scope>NUCLEOTIDE SEQUENCE [LARGE SCALE GENOMIC DNA]</scope>
    <source>
        <strain evidence="2 3">USMAA1020</strain>
    </source>
</reference>
<evidence type="ECO:0000313" key="3">
    <source>
        <dbReference type="Proteomes" id="UP000177515"/>
    </source>
</evidence>
<feature type="region of interest" description="Disordered" evidence="1">
    <location>
        <begin position="1"/>
        <end position="31"/>
    </location>
</feature>
<accession>A0ABM6FFA7</accession>
<sequence>MPHAPGLAARAALRGAARPPPPGRPAQDDSGALALAGSSAEIVRRQPDGSWRYVVDHATGASLPRVA</sequence>
<organism evidence="2 3">
    <name type="scientific">Cupriavidus malaysiensis</name>
    <dbReference type="NCBI Taxonomy" id="367825"/>
    <lineage>
        <taxon>Bacteria</taxon>
        <taxon>Pseudomonadati</taxon>
        <taxon>Pseudomonadota</taxon>
        <taxon>Betaproteobacteria</taxon>
        <taxon>Burkholderiales</taxon>
        <taxon>Burkholderiaceae</taxon>
        <taxon>Cupriavidus</taxon>
    </lineage>
</organism>
<dbReference type="RefSeq" id="WP_071072953.1">
    <property type="nucleotide sequence ID" value="NZ_CP017755.1"/>
</dbReference>
<dbReference type="EMBL" id="CP017755">
    <property type="protein sequence ID" value="AOZ10465.1"/>
    <property type="molecule type" value="Genomic_DNA"/>
</dbReference>
<proteinExistence type="predicted"/>
<feature type="compositionally biased region" description="Low complexity" evidence="1">
    <location>
        <begin position="1"/>
        <end position="17"/>
    </location>
</feature>
<protein>
    <recommendedName>
        <fullName evidence="4">PepSY domain-containing protein</fullName>
    </recommendedName>
</protein>
<evidence type="ECO:0000313" key="2">
    <source>
        <dbReference type="EMBL" id="AOZ10465.1"/>
    </source>
</evidence>
<keyword evidence="3" id="KW-1185">Reference proteome</keyword>